<comment type="subcellular location">
    <subcellularLocation>
        <location evidence="6 7">Cytoplasm</location>
    </subcellularLocation>
</comment>
<keyword evidence="9" id="KW-1185">Reference proteome</keyword>
<dbReference type="GO" id="GO:0004424">
    <property type="term" value="F:imidazoleglycerol-phosphate dehydratase activity"/>
    <property type="evidence" value="ECO:0007669"/>
    <property type="project" value="UniProtKB-UniRule"/>
</dbReference>
<dbReference type="InterPro" id="IPR020565">
    <property type="entry name" value="ImidazoleglycerP_deHydtase_CS"/>
</dbReference>
<evidence type="ECO:0000256" key="1">
    <source>
        <dbReference type="ARBA" id="ARBA00005047"/>
    </source>
</evidence>
<dbReference type="SUPFAM" id="SSF54211">
    <property type="entry name" value="Ribosomal protein S5 domain 2-like"/>
    <property type="match status" value="2"/>
</dbReference>
<dbReference type="PANTHER" id="PTHR23133:SF2">
    <property type="entry name" value="IMIDAZOLEGLYCEROL-PHOSPHATE DEHYDRATASE"/>
    <property type="match status" value="1"/>
</dbReference>
<proteinExistence type="inferred from homology"/>
<organism evidence="8 9">
    <name type="scientific">Natranaerovirga hydrolytica</name>
    <dbReference type="NCBI Taxonomy" id="680378"/>
    <lineage>
        <taxon>Bacteria</taxon>
        <taxon>Bacillati</taxon>
        <taxon>Bacillota</taxon>
        <taxon>Clostridia</taxon>
        <taxon>Lachnospirales</taxon>
        <taxon>Natranaerovirgaceae</taxon>
        <taxon>Natranaerovirga</taxon>
    </lineage>
</organism>
<dbReference type="InterPro" id="IPR038494">
    <property type="entry name" value="IGPD_sf"/>
</dbReference>
<dbReference type="FunFam" id="3.30.230.40:FF:000003">
    <property type="entry name" value="Imidazoleglycerol-phosphate dehydratase HisB"/>
    <property type="match status" value="1"/>
</dbReference>
<dbReference type="NCBIfam" id="NF002111">
    <property type="entry name" value="PRK00951.2-1"/>
    <property type="match status" value="1"/>
</dbReference>
<evidence type="ECO:0000256" key="7">
    <source>
        <dbReference type="RuleBase" id="RU000599"/>
    </source>
</evidence>
<dbReference type="Pfam" id="PF00475">
    <property type="entry name" value="IGPD"/>
    <property type="match status" value="1"/>
</dbReference>
<protein>
    <recommendedName>
        <fullName evidence="2 6">Imidazoleglycerol-phosphate dehydratase</fullName>
        <shortName evidence="6">IGPD</shortName>
        <ecNumber evidence="6 7">4.2.1.19</ecNumber>
    </recommendedName>
</protein>
<reference evidence="8 9" key="1">
    <citation type="submission" date="2019-03" db="EMBL/GenBank/DDBJ databases">
        <title>Genomic Encyclopedia of Type Strains, Phase IV (KMG-IV): sequencing the most valuable type-strain genomes for metagenomic binning, comparative biology and taxonomic classification.</title>
        <authorList>
            <person name="Goeker M."/>
        </authorList>
    </citation>
    <scope>NUCLEOTIDE SEQUENCE [LARGE SCALE GENOMIC DNA]</scope>
    <source>
        <strain evidence="8 9">DSM 24176</strain>
    </source>
</reference>
<evidence type="ECO:0000256" key="3">
    <source>
        <dbReference type="ARBA" id="ARBA00022605"/>
    </source>
</evidence>
<sequence length="197" mass="21851">MNERKSTLNRVTKETNIQLSVNIDGSGQSSMNTGIGFFDHMLTHISKHGFFDMEVLVEGDLDVDCHHTIEDVGIVLGNALKEALKDKKGIKRYGSCIIPMDETLVLCAIDLSGRAYLNFEVPFTVPMLGSMQTEMVEEFFRGLVQQLGINLHIKLLDGKNNHHIAEGIFKAFGKALDEATMVDPRIKDVLSTKGTLD</sequence>
<dbReference type="PANTHER" id="PTHR23133">
    <property type="entry name" value="IMIDAZOLEGLYCEROL-PHOSPHATE DEHYDRATASE HIS7"/>
    <property type="match status" value="1"/>
</dbReference>
<dbReference type="UniPathway" id="UPA00031">
    <property type="reaction ID" value="UER00011"/>
</dbReference>
<dbReference type="GO" id="GO:0005737">
    <property type="term" value="C:cytoplasm"/>
    <property type="evidence" value="ECO:0007669"/>
    <property type="project" value="UniProtKB-SubCell"/>
</dbReference>
<keyword evidence="6" id="KW-0963">Cytoplasm</keyword>
<dbReference type="AlphaFoldDB" id="A0A4R1N6K5"/>
<evidence type="ECO:0000256" key="5">
    <source>
        <dbReference type="ARBA" id="ARBA00023239"/>
    </source>
</evidence>
<evidence type="ECO:0000313" key="9">
    <source>
        <dbReference type="Proteomes" id="UP000294545"/>
    </source>
</evidence>
<dbReference type="PROSITE" id="PS00955">
    <property type="entry name" value="IGP_DEHYDRATASE_2"/>
    <property type="match status" value="1"/>
</dbReference>
<keyword evidence="5 6" id="KW-0456">Lyase</keyword>
<dbReference type="Gene3D" id="3.30.230.40">
    <property type="entry name" value="Imidazole glycerol phosphate dehydratase, domain 1"/>
    <property type="match status" value="2"/>
</dbReference>
<evidence type="ECO:0000313" key="8">
    <source>
        <dbReference type="EMBL" id="TCK98263.1"/>
    </source>
</evidence>
<dbReference type="CDD" id="cd07914">
    <property type="entry name" value="IGPD"/>
    <property type="match status" value="1"/>
</dbReference>
<gene>
    <name evidence="6" type="primary">hisB</name>
    <name evidence="8" type="ORF">EDC19_0683</name>
</gene>
<dbReference type="EC" id="4.2.1.19" evidence="6 7"/>
<dbReference type="OrthoDB" id="9790411at2"/>
<comment type="caution">
    <text evidence="8">The sequence shown here is derived from an EMBL/GenBank/DDBJ whole genome shotgun (WGS) entry which is preliminary data.</text>
</comment>
<dbReference type="InterPro" id="IPR000807">
    <property type="entry name" value="ImidazoleglycerolP_deHydtase"/>
</dbReference>
<dbReference type="PROSITE" id="PS00954">
    <property type="entry name" value="IGP_DEHYDRATASE_1"/>
    <property type="match status" value="1"/>
</dbReference>
<keyword evidence="3 6" id="KW-0028">Amino-acid biosynthesis</keyword>
<dbReference type="EMBL" id="SMGQ01000011">
    <property type="protein sequence ID" value="TCK98263.1"/>
    <property type="molecule type" value="Genomic_DNA"/>
</dbReference>
<comment type="pathway">
    <text evidence="1 6 7">Amino-acid biosynthesis; L-histidine biosynthesis; L-histidine from 5-phospho-alpha-D-ribose 1-diphosphate: step 6/9.</text>
</comment>
<comment type="similarity">
    <text evidence="6 7">Belongs to the imidazoleglycerol-phosphate dehydratase family.</text>
</comment>
<name>A0A4R1N6K5_9FIRM</name>
<evidence type="ECO:0000256" key="2">
    <source>
        <dbReference type="ARBA" id="ARBA00016664"/>
    </source>
</evidence>
<comment type="catalytic activity">
    <reaction evidence="6 7">
        <text>D-erythro-1-(imidazol-4-yl)glycerol 3-phosphate = 3-(imidazol-4-yl)-2-oxopropyl phosphate + H2O</text>
        <dbReference type="Rhea" id="RHEA:11040"/>
        <dbReference type="ChEBI" id="CHEBI:15377"/>
        <dbReference type="ChEBI" id="CHEBI:57766"/>
        <dbReference type="ChEBI" id="CHEBI:58278"/>
        <dbReference type="EC" id="4.2.1.19"/>
    </reaction>
</comment>
<dbReference type="InterPro" id="IPR020568">
    <property type="entry name" value="Ribosomal_Su5_D2-typ_SF"/>
</dbReference>
<dbReference type="RefSeq" id="WP_132280522.1">
    <property type="nucleotide sequence ID" value="NZ_SMGQ01000011.1"/>
</dbReference>
<dbReference type="NCBIfam" id="NF002114">
    <property type="entry name" value="PRK00951.2-4"/>
    <property type="match status" value="1"/>
</dbReference>
<evidence type="ECO:0000256" key="6">
    <source>
        <dbReference type="HAMAP-Rule" id="MF_00076"/>
    </source>
</evidence>
<accession>A0A4R1N6K5</accession>
<dbReference type="FunFam" id="3.30.230.40:FF:000001">
    <property type="entry name" value="Imidazoleglycerol-phosphate dehydratase HisB"/>
    <property type="match status" value="1"/>
</dbReference>
<evidence type="ECO:0000256" key="4">
    <source>
        <dbReference type="ARBA" id="ARBA00023102"/>
    </source>
</evidence>
<dbReference type="HAMAP" id="MF_00076">
    <property type="entry name" value="HisB"/>
    <property type="match status" value="1"/>
</dbReference>
<dbReference type="GO" id="GO:0000105">
    <property type="term" value="P:L-histidine biosynthetic process"/>
    <property type="evidence" value="ECO:0007669"/>
    <property type="project" value="UniProtKB-UniRule"/>
</dbReference>
<keyword evidence="4 6" id="KW-0368">Histidine biosynthesis</keyword>
<dbReference type="Proteomes" id="UP000294545">
    <property type="component" value="Unassembled WGS sequence"/>
</dbReference>